<sequence length="74" mass="8481">MVVAQNWVPYESAYEKKLVDALARTRERSVKGPRFNLPMDKPTATAILQIQPRPVGLYVVPPSSMVRTRKRWAN</sequence>
<dbReference type="Proteomes" id="UP000093748">
    <property type="component" value="Unassembled WGS sequence"/>
</dbReference>
<dbReference type="Proteomes" id="UP000093737">
    <property type="component" value="Unassembled WGS sequence"/>
</dbReference>
<dbReference type="EMBL" id="LZTJ01000007">
    <property type="protein sequence ID" value="OBP78388.1"/>
    <property type="molecule type" value="Genomic_DNA"/>
</dbReference>
<dbReference type="EMBL" id="LYTK01000004">
    <property type="protein sequence ID" value="OBQ70314.1"/>
    <property type="molecule type" value="Genomic_DNA"/>
</dbReference>
<accession>A0A1A5IGM5</accession>
<dbReference type="Pfam" id="PF06666">
    <property type="entry name" value="DUF1173"/>
    <property type="match status" value="1"/>
</dbReference>
<evidence type="ECO:0000313" key="2">
    <source>
        <dbReference type="EMBL" id="OBQ70314.1"/>
    </source>
</evidence>
<dbReference type="AlphaFoldDB" id="A0A1A5IGM5"/>
<dbReference type="InterPro" id="IPR009553">
    <property type="entry name" value="DUF1173"/>
</dbReference>
<reference evidence="1" key="3">
    <citation type="submission" date="2016-06" db="EMBL/GenBank/DDBJ databases">
        <authorList>
            <person name="Kjaerup R.B."/>
            <person name="Dalgaard T.S."/>
            <person name="Juul-Madsen H.R."/>
        </authorList>
    </citation>
    <scope>NUCLEOTIDE SEQUENCE</scope>
    <source>
        <strain evidence="1">R7ANS::ICEMlSym2042</strain>
    </source>
</reference>
<proteinExistence type="predicted"/>
<reference evidence="4" key="2">
    <citation type="submission" date="2016-06" db="EMBL/GenBank/DDBJ databases">
        <title>NZP2037 Pacbio-Illumina hybrid assembly.</title>
        <authorList>
            <person name="Ramsay J.P."/>
        </authorList>
    </citation>
    <scope>NUCLEOTIDE SEQUENCE [LARGE SCALE GENOMIC DNA]</scope>
    <source>
        <strain evidence="4">R7ANS::ICEMlSym2042</strain>
    </source>
</reference>
<organism evidence="1 4">
    <name type="scientific">Rhizobium loti</name>
    <name type="common">Mesorhizobium loti</name>
    <dbReference type="NCBI Taxonomy" id="381"/>
    <lineage>
        <taxon>Bacteria</taxon>
        <taxon>Pseudomonadati</taxon>
        <taxon>Pseudomonadota</taxon>
        <taxon>Alphaproteobacteria</taxon>
        <taxon>Hyphomicrobiales</taxon>
        <taxon>Phyllobacteriaceae</taxon>
        <taxon>Mesorhizobium</taxon>
    </lineage>
</organism>
<protein>
    <submittedName>
        <fullName evidence="1">Uncharacterized protein</fullName>
    </submittedName>
</protein>
<name>A0A1A5IGM5_RHILI</name>
<gene>
    <name evidence="2" type="ORF">A8145_28630</name>
    <name evidence="1" type="ORF">BAE39_30275</name>
</gene>
<evidence type="ECO:0000313" key="3">
    <source>
        <dbReference type="Proteomes" id="UP000093737"/>
    </source>
</evidence>
<reference evidence="2 3" key="1">
    <citation type="submission" date="2016-05" db="EMBL/GenBank/DDBJ databases">
        <authorList>
            <person name="Ramsay J.P."/>
        </authorList>
    </citation>
    <scope>NUCLEOTIDE SEQUENCE [LARGE SCALE GENOMIC DNA]</scope>
    <source>
        <strain evidence="2 3">NZP2042</strain>
    </source>
</reference>
<dbReference type="RefSeq" id="WP_065005175.1">
    <property type="nucleotide sequence ID" value="NZ_CP033334.1"/>
</dbReference>
<evidence type="ECO:0000313" key="1">
    <source>
        <dbReference type="EMBL" id="OBP78388.1"/>
    </source>
</evidence>
<comment type="caution">
    <text evidence="1">The sequence shown here is derived from an EMBL/GenBank/DDBJ whole genome shotgun (WGS) entry which is preliminary data.</text>
</comment>
<evidence type="ECO:0000313" key="4">
    <source>
        <dbReference type="Proteomes" id="UP000093748"/>
    </source>
</evidence>